<organism evidence="2 3">
    <name type="scientific">Streptomyces zagrosensis</name>
    <dbReference type="NCBI Taxonomy" id="1042984"/>
    <lineage>
        <taxon>Bacteria</taxon>
        <taxon>Bacillati</taxon>
        <taxon>Actinomycetota</taxon>
        <taxon>Actinomycetes</taxon>
        <taxon>Kitasatosporales</taxon>
        <taxon>Streptomycetaceae</taxon>
        <taxon>Streptomyces</taxon>
    </lineage>
</organism>
<feature type="domain" description="DUF397" evidence="1">
    <location>
        <begin position="7"/>
        <end position="61"/>
    </location>
</feature>
<accession>A0A7W9Q8I3</accession>
<gene>
    <name evidence="2" type="ORF">FHS42_001709</name>
</gene>
<proteinExistence type="predicted"/>
<keyword evidence="3" id="KW-1185">Reference proteome</keyword>
<evidence type="ECO:0000313" key="3">
    <source>
        <dbReference type="Proteomes" id="UP000588098"/>
    </source>
</evidence>
<dbReference type="InterPro" id="IPR007278">
    <property type="entry name" value="DUF397"/>
</dbReference>
<dbReference type="RefSeq" id="WP_184570331.1">
    <property type="nucleotide sequence ID" value="NZ_JACHJL010000003.1"/>
</dbReference>
<evidence type="ECO:0000259" key="1">
    <source>
        <dbReference type="Pfam" id="PF04149"/>
    </source>
</evidence>
<reference evidence="2 3" key="1">
    <citation type="submission" date="2020-08" db="EMBL/GenBank/DDBJ databases">
        <title>Genomic Encyclopedia of Type Strains, Phase III (KMG-III): the genomes of soil and plant-associated and newly described type strains.</title>
        <authorList>
            <person name="Whitman W."/>
        </authorList>
    </citation>
    <scope>NUCLEOTIDE SEQUENCE [LARGE SCALE GENOMIC DNA]</scope>
    <source>
        <strain evidence="2 3">CECT 8305</strain>
    </source>
</reference>
<name>A0A7W9Q8I3_9ACTN</name>
<dbReference type="Pfam" id="PF04149">
    <property type="entry name" value="DUF397"/>
    <property type="match status" value="1"/>
</dbReference>
<dbReference type="Proteomes" id="UP000588098">
    <property type="component" value="Unassembled WGS sequence"/>
</dbReference>
<dbReference type="AlphaFoldDB" id="A0A7W9Q8I3"/>
<sequence length="67" mass="6927">MTTDTPRWIKSSYSDNGGNCVEVAANLAAHGTVPVRDSKDPQGPALAFDTAAWSAFVAGVKAGNFDA</sequence>
<evidence type="ECO:0000313" key="2">
    <source>
        <dbReference type="EMBL" id="MBB5934662.1"/>
    </source>
</evidence>
<dbReference type="EMBL" id="JACHJL010000003">
    <property type="protein sequence ID" value="MBB5934662.1"/>
    <property type="molecule type" value="Genomic_DNA"/>
</dbReference>
<comment type="caution">
    <text evidence="2">The sequence shown here is derived from an EMBL/GenBank/DDBJ whole genome shotgun (WGS) entry which is preliminary data.</text>
</comment>
<protein>
    <recommendedName>
        <fullName evidence="1">DUF397 domain-containing protein</fullName>
    </recommendedName>
</protein>